<evidence type="ECO:0000259" key="8">
    <source>
        <dbReference type="Pfam" id="PF08281"/>
    </source>
</evidence>
<dbReference type="RefSeq" id="WP_125481168.1">
    <property type="nucleotide sequence ID" value="NZ_RSFW01000019.1"/>
</dbReference>
<evidence type="ECO:0000256" key="6">
    <source>
        <dbReference type="RuleBase" id="RU000716"/>
    </source>
</evidence>
<organism evidence="9 10">
    <name type="scientific">Mesobacillus subterraneus</name>
    <dbReference type="NCBI Taxonomy" id="285983"/>
    <lineage>
        <taxon>Bacteria</taxon>
        <taxon>Bacillati</taxon>
        <taxon>Bacillota</taxon>
        <taxon>Bacilli</taxon>
        <taxon>Bacillales</taxon>
        <taxon>Bacillaceae</taxon>
        <taxon>Mesobacillus</taxon>
    </lineage>
</organism>
<dbReference type="InterPro" id="IPR014284">
    <property type="entry name" value="RNA_pol_sigma-70_dom"/>
</dbReference>
<dbReference type="Gene3D" id="1.10.10.10">
    <property type="entry name" value="Winged helix-like DNA-binding domain superfamily/Winged helix DNA-binding domain"/>
    <property type="match status" value="1"/>
</dbReference>
<dbReference type="GO" id="GO:0003677">
    <property type="term" value="F:DNA binding"/>
    <property type="evidence" value="ECO:0007669"/>
    <property type="project" value="UniProtKB-KW"/>
</dbReference>
<dbReference type="PROSITE" id="PS01063">
    <property type="entry name" value="SIGMA70_ECF"/>
    <property type="match status" value="1"/>
</dbReference>
<evidence type="ECO:0000313" key="10">
    <source>
        <dbReference type="Proteomes" id="UP000279911"/>
    </source>
</evidence>
<dbReference type="OrthoDB" id="188761at2"/>
<dbReference type="InterPro" id="IPR013249">
    <property type="entry name" value="RNA_pol_sigma70_r4_t2"/>
</dbReference>
<dbReference type="AlphaFoldDB" id="A0A427TM62"/>
<dbReference type="InterPro" id="IPR000838">
    <property type="entry name" value="RNA_pol_sigma70_ECF_CS"/>
</dbReference>
<evidence type="ECO:0000256" key="2">
    <source>
        <dbReference type="ARBA" id="ARBA00023015"/>
    </source>
</evidence>
<dbReference type="PANTHER" id="PTHR43133:SF51">
    <property type="entry name" value="RNA POLYMERASE SIGMA FACTOR"/>
    <property type="match status" value="1"/>
</dbReference>
<dbReference type="SUPFAM" id="SSF88946">
    <property type="entry name" value="Sigma2 domain of RNA polymerase sigma factors"/>
    <property type="match status" value="1"/>
</dbReference>
<dbReference type="Proteomes" id="UP000279911">
    <property type="component" value="Unassembled WGS sequence"/>
</dbReference>
<gene>
    <name evidence="9" type="ORF">EJA10_16720</name>
</gene>
<dbReference type="Pfam" id="PF04542">
    <property type="entry name" value="Sigma70_r2"/>
    <property type="match status" value="1"/>
</dbReference>
<protein>
    <recommendedName>
        <fullName evidence="6">RNA polymerase sigma factor</fullName>
    </recommendedName>
</protein>
<feature type="domain" description="RNA polymerase sigma factor 70 region 4 type 2" evidence="8">
    <location>
        <begin position="111"/>
        <end position="163"/>
    </location>
</feature>
<dbReference type="CDD" id="cd06171">
    <property type="entry name" value="Sigma70_r4"/>
    <property type="match status" value="1"/>
</dbReference>
<dbReference type="InterPro" id="IPR036388">
    <property type="entry name" value="WH-like_DNA-bd_sf"/>
</dbReference>
<dbReference type="InterPro" id="IPR039425">
    <property type="entry name" value="RNA_pol_sigma-70-like"/>
</dbReference>
<name>A0A427TM62_9BACI</name>
<comment type="similarity">
    <text evidence="1 6">Belongs to the sigma-70 factor family. ECF subfamily.</text>
</comment>
<dbReference type="EMBL" id="RSFW01000019">
    <property type="protein sequence ID" value="RSD25449.1"/>
    <property type="molecule type" value="Genomic_DNA"/>
</dbReference>
<dbReference type="NCBIfam" id="TIGR02937">
    <property type="entry name" value="sigma70-ECF"/>
    <property type="match status" value="1"/>
</dbReference>
<evidence type="ECO:0000256" key="4">
    <source>
        <dbReference type="ARBA" id="ARBA00023125"/>
    </source>
</evidence>
<dbReference type="Gene3D" id="1.10.1740.10">
    <property type="match status" value="1"/>
</dbReference>
<keyword evidence="5 6" id="KW-0804">Transcription</keyword>
<keyword evidence="2 6" id="KW-0805">Transcription regulation</keyword>
<dbReference type="Pfam" id="PF08281">
    <property type="entry name" value="Sigma70_r4_2"/>
    <property type="match status" value="1"/>
</dbReference>
<proteinExistence type="inferred from homology"/>
<dbReference type="GO" id="GO:0006950">
    <property type="term" value="P:response to stress"/>
    <property type="evidence" value="ECO:0007669"/>
    <property type="project" value="UniProtKB-ARBA"/>
</dbReference>
<keyword evidence="3 6" id="KW-0731">Sigma factor</keyword>
<dbReference type="InterPro" id="IPR013324">
    <property type="entry name" value="RNA_pol_sigma_r3/r4-like"/>
</dbReference>
<dbReference type="InterPro" id="IPR013325">
    <property type="entry name" value="RNA_pol_sigma_r2"/>
</dbReference>
<dbReference type="InterPro" id="IPR007627">
    <property type="entry name" value="RNA_pol_sigma70_r2"/>
</dbReference>
<dbReference type="GO" id="GO:0016987">
    <property type="term" value="F:sigma factor activity"/>
    <property type="evidence" value="ECO:0007669"/>
    <property type="project" value="UniProtKB-KW"/>
</dbReference>
<evidence type="ECO:0000256" key="1">
    <source>
        <dbReference type="ARBA" id="ARBA00010641"/>
    </source>
</evidence>
<keyword evidence="4 6" id="KW-0238">DNA-binding</keyword>
<evidence type="ECO:0000256" key="5">
    <source>
        <dbReference type="ARBA" id="ARBA00023163"/>
    </source>
</evidence>
<evidence type="ECO:0000259" key="7">
    <source>
        <dbReference type="Pfam" id="PF04542"/>
    </source>
</evidence>
<dbReference type="PANTHER" id="PTHR43133">
    <property type="entry name" value="RNA POLYMERASE ECF-TYPE SIGMA FACTO"/>
    <property type="match status" value="1"/>
</dbReference>
<sequence length="173" mass="20290">MKNIDFDELYKLYSKKLGQIAYSITKDRHLAEDVVQETFIKAYKKSDTISDTNKIGAWLAAIAARTAIDYLRAEKRRKWLPSDQSIMEQIFSDADFSQSLEQEVEILLFKEDIQHMLFMLTHEYQQVLILRLQYGLKEDEIACKLNLKSGTVKTRLHRARKQLKKVLTEKYPA</sequence>
<reference evidence="10" key="1">
    <citation type="submission" date="2018-12" db="EMBL/GenBank/DDBJ databases">
        <title>Bacillus chawlae sp. nov., Bacillus glennii sp. nov., and Bacillus saganii sp. nov. Isolated from the Vehicle Assembly Building at Kennedy Space Center where the Viking Spacecraft were Assembled.</title>
        <authorList>
            <person name="Seuylemezian A."/>
            <person name="Vaishampayan P."/>
        </authorList>
    </citation>
    <scope>NUCLEOTIDE SEQUENCE [LARGE SCALE GENOMIC DNA]</scope>
    <source>
        <strain evidence="10">DSM 13966</strain>
    </source>
</reference>
<accession>A0A427TM62</accession>
<evidence type="ECO:0000256" key="3">
    <source>
        <dbReference type="ARBA" id="ARBA00023082"/>
    </source>
</evidence>
<dbReference type="SUPFAM" id="SSF88659">
    <property type="entry name" value="Sigma3 and sigma4 domains of RNA polymerase sigma factors"/>
    <property type="match status" value="1"/>
</dbReference>
<dbReference type="GO" id="GO:0006352">
    <property type="term" value="P:DNA-templated transcription initiation"/>
    <property type="evidence" value="ECO:0007669"/>
    <property type="project" value="InterPro"/>
</dbReference>
<feature type="domain" description="RNA polymerase sigma-70 region 2" evidence="7">
    <location>
        <begin position="9"/>
        <end position="77"/>
    </location>
</feature>
<evidence type="ECO:0000313" key="9">
    <source>
        <dbReference type="EMBL" id="RSD25449.1"/>
    </source>
</evidence>
<comment type="caution">
    <text evidence="9">The sequence shown here is derived from an EMBL/GenBank/DDBJ whole genome shotgun (WGS) entry which is preliminary data.</text>
</comment>